<organism evidence="2 3">
    <name type="scientific">Salicibibacter kimchii</name>
    <dbReference type="NCBI Taxonomy" id="2099786"/>
    <lineage>
        <taxon>Bacteria</taxon>
        <taxon>Bacillati</taxon>
        <taxon>Bacillota</taxon>
        <taxon>Bacilli</taxon>
        <taxon>Bacillales</taxon>
        <taxon>Bacillaceae</taxon>
        <taxon>Salicibibacter</taxon>
    </lineage>
</organism>
<dbReference type="RefSeq" id="WP_114374690.1">
    <property type="nucleotide sequence ID" value="NZ_CP031092.1"/>
</dbReference>
<sequence length="122" mass="13770">MKWIIFLLVSLISLTGCQQSIDKSDEGEVWKVEFRAEQPTDTEESTFHTFHYMPDNHEAITDIEIVTDRGLEISRESIGPEPSITTEGGCSSCSTTPEDVNIEVNIQWADQGEDYEESLILD</sequence>
<dbReference type="Proteomes" id="UP000252100">
    <property type="component" value="Chromosome"/>
</dbReference>
<dbReference type="EMBL" id="CP031092">
    <property type="protein sequence ID" value="AXF57141.1"/>
    <property type="molecule type" value="Genomic_DNA"/>
</dbReference>
<dbReference type="PROSITE" id="PS51257">
    <property type="entry name" value="PROKAR_LIPOPROTEIN"/>
    <property type="match status" value="1"/>
</dbReference>
<dbReference type="KEGG" id="rue:DT065_14810"/>
<keyword evidence="3" id="KW-1185">Reference proteome</keyword>
<protein>
    <recommendedName>
        <fullName evidence="4">Lipoprotein</fullName>
    </recommendedName>
</protein>
<dbReference type="AlphaFoldDB" id="A0A345C1R0"/>
<proteinExistence type="predicted"/>
<evidence type="ECO:0008006" key="4">
    <source>
        <dbReference type="Google" id="ProtNLM"/>
    </source>
</evidence>
<dbReference type="OrthoDB" id="10003377at2"/>
<evidence type="ECO:0000313" key="3">
    <source>
        <dbReference type="Proteomes" id="UP000252100"/>
    </source>
</evidence>
<evidence type="ECO:0000313" key="2">
    <source>
        <dbReference type="EMBL" id="AXF57141.1"/>
    </source>
</evidence>
<reference evidence="2 3" key="1">
    <citation type="journal article" date="2018" name="J. Microbiol.">
        <title>Salicibibacter kimchii gen. nov., sp. nov., a moderately halophilic and alkalitolerant bacterium in the family Bacillaceae, isolated from kimchi.</title>
        <authorList>
            <person name="Jang J.Y."/>
            <person name="Oh Y.J."/>
            <person name="Lim S.K."/>
            <person name="Park H.K."/>
            <person name="Lee C."/>
            <person name="Kim J.Y."/>
            <person name="Lee M.A."/>
            <person name="Choi H.J."/>
        </authorList>
    </citation>
    <scope>NUCLEOTIDE SEQUENCE [LARGE SCALE GENOMIC DNA]</scope>
    <source>
        <strain evidence="2 3">NKC1-1</strain>
    </source>
</reference>
<gene>
    <name evidence="2" type="ORF">DT065_14810</name>
</gene>
<accession>A0A345C1R0</accession>
<name>A0A345C1R0_9BACI</name>
<feature type="region of interest" description="Disordered" evidence="1">
    <location>
        <begin position="75"/>
        <end position="94"/>
    </location>
</feature>
<evidence type="ECO:0000256" key="1">
    <source>
        <dbReference type="SAM" id="MobiDB-lite"/>
    </source>
</evidence>
<feature type="compositionally biased region" description="Low complexity" evidence="1">
    <location>
        <begin position="83"/>
        <end position="94"/>
    </location>
</feature>